<accession>Q0FW15</accession>
<proteinExistence type="predicted"/>
<evidence type="ECO:0000313" key="2">
    <source>
        <dbReference type="Proteomes" id="UP000006230"/>
    </source>
</evidence>
<name>Q0FW15_SALBH</name>
<evidence type="ECO:0000313" key="1">
    <source>
        <dbReference type="EMBL" id="EAU48737.1"/>
    </source>
</evidence>
<protein>
    <submittedName>
        <fullName evidence="1">Uncharacterized protein</fullName>
    </submittedName>
</protein>
<gene>
    <name evidence="1" type="ORF">R2601_04153</name>
</gene>
<dbReference type="Proteomes" id="UP000006230">
    <property type="component" value="Unassembled WGS sequence"/>
</dbReference>
<dbReference type="AlphaFoldDB" id="Q0FW15"/>
<comment type="caution">
    <text evidence="1">The sequence shown here is derived from an EMBL/GenBank/DDBJ whole genome shotgun (WGS) entry which is preliminary data.</text>
</comment>
<keyword evidence="2" id="KW-1185">Reference proteome</keyword>
<reference evidence="1 2" key="1">
    <citation type="journal article" date="2010" name="J. Bacteriol.">
        <title>Genome sequences of Pelagibaca bermudensis HTCC2601T and Maritimibacter alkaliphilus HTCC2654T, the type strains of two marine Roseobacter genera.</title>
        <authorList>
            <person name="Thrash J.C."/>
            <person name="Cho J.C."/>
            <person name="Ferriera S."/>
            <person name="Johnson J."/>
            <person name="Vergin K.L."/>
            <person name="Giovannoni S.J."/>
        </authorList>
    </citation>
    <scope>NUCLEOTIDE SEQUENCE [LARGE SCALE GENOMIC DNA]</scope>
    <source>
        <strain evidence="2">DSM 26914 / JCM 13377 / KCTC 12554 / HTCC2601</strain>
    </source>
</reference>
<sequence>MACVHRQRAVMISAIRRTAIRSHLSLSSRPARRPSPP</sequence>
<organism evidence="1 2">
    <name type="scientific">Salipiger bermudensis (strain DSM 26914 / JCM 13377 / KCTC 12554 / HTCC2601)</name>
    <name type="common">Pelagibaca bermudensis</name>
    <dbReference type="NCBI Taxonomy" id="314265"/>
    <lineage>
        <taxon>Bacteria</taxon>
        <taxon>Pseudomonadati</taxon>
        <taxon>Pseudomonadota</taxon>
        <taxon>Alphaproteobacteria</taxon>
        <taxon>Rhodobacterales</taxon>
        <taxon>Roseobacteraceae</taxon>
        <taxon>Salipiger</taxon>
    </lineage>
</organism>
<dbReference type="EMBL" id="AATQ01000001">
    <property type="protein sequence ID" value="EAU48737.1"/>
    <property type="molecule type" value="Genomic_DNA"/>
</dbReference>
<dbReference type="HOGENOM" id="CLU_3346990_0_0_5"/>